<dbReference type="InParanoid" id="A0A0C2TTS3"/>
<dbReference type="GO" id="GO:0007059">
    <property type="term" value="P:chromosome segregation"/>
    <property type="evidence" value="ECO:0007669"/>
    <property type="project" value="TreeGrafter"/>
</dbReference>
<dbReference type="PANTHER" id="PTHR10921">
    <property type="entry name" value="NUCLEAR DISTRIBUTION PROTEIN NUDE HOMOLOG 1"/>
    <property type="match status" value="1"/>
</dbReference>
<evidence type="ECO:0000256" key="3">
    <source>
        <dbReference type="ARBA" id="ARBA00022490"/>
    </source>
</evidence>
<protein>
    <recommendedName>
        <fullName evidence="9">NUDE domain-containing protein</fullName>
    </recommendedName>
</protein>
<proteinExistence type="inferred from homology"/>
<dbReference type="GO" id="GO:0051642">
    <property type="term" value="P:centrosome localization"/>
    <property type="evidence" value="ECO:0007669"/>
    <property type="project" value="TreeGrafter"/>
</dbReference>
<feature type="region of interest" description="Disordered" evidence="8">
    <location>
        <begin position="464"/>
        <end position="633"/>
    </location>
</feature>
<evidence type="ECO:0000256" key="1">
    <source>
        <dbReference type="ARBA" id="ARBA00004245"/>
    </source>
</evidence>
<evidence type="ECO:0000256" key="7">
    <source>
        <dbReference type="SAM" id="Coils"/>
    </source>
</evidence>
<evidence type="ECO:0000256" key="8">
    <source>
        <dbReference type="SAM" id="MobiDB-lite"/>
    </source>
</evidence>
<feature type="compositionally biased region" description="Low complexity" evidence="8">
    <location>
        <begin position="437"/>
        <end position="448"/>
    </location>
</feature>
<evidence type="ECO:0000256" key="5">
    <source>
        <dbReference type="ARBA" id="ARBA00023054"/>
    </source>
</evidence>
<dbReference type="HOGENOM" id="CLU_027730_0_0_1"/>
<reference evidence="10 11" key="1">
    <citation type="submission" date="2014-04" db="EMBL/GenBank/DDBJ databases">
        <title>Evolutionary Origins and Diversification of the Mycorrhizal Mutualists.</title>
        <authorList>
            <consortium name="DOE Joint Genome Institute"/>
            <consortium name="Mycorrhizal Genomics Consortium"/>
            <person name="Kohler A."/>
            <person name="Kuo A."/>
            <person name="Nagy L.G."/>
            <person name="Floudas D."/>
            <person name="Copeland A."/>
            <person name="Barry K.W."/>
            <person name="Cichocki N."/>
            <person name="Veneault-Fourrey C."/>
            <person name="LaButti K."/>
            <person name="Lindquist E.A."/>
            <person name="Lipzen A."/>
            <person name="Lundell T."/>
            <person name="Morin E."/>
            <person name="Murat C."/>
            <person name="Riley R."/>
            <person name="Ohm R."/>
            <person name="Sun H."/>
            <person name="Tunlid A."/>
            <person name="Henrissat B."/>
            <person name="Grigoriev I.V."/>
            <person name="Hibbett D.S."/>
            <person name="Martin F."/>
        </authorList>
    </citation>
    <scope>NUCLEOTIDE SEQUENCE [LARGE SCALE GENOMIC DNA]</scope>
    <source>
        <strain evidence="10 11">Koide BX008</strain>
    </source>
</reference>
<organism evidence="10 11">
    <name type="scientific">Amanita muscaria (strain Koide BX008)</name>
    <dbReference type="NCBI Taxonomy" id="946122"/>
    <lineage>
        <taxon>Eukaryota</taxon>
        <taxon>Fungi</taxon>
        <taxon>Dikarya</taxon>
        <taxon>Basidiomycota</taxon>
        <taxon>Agaricomycotina</taxon>
        <taxon>Agaricomycetes</taxon>
        <taxon>Agaricomycetidae</taxon>
        <taxon>Agaricales</taxon>
        <taxon>Pluteineae</taxon>
        <taxon>Amanitaceae</taxon>
        <taxon>Amanita</taxon>
    </lineage>
</organism>
<dbReference type="GO" id="GO:0007020">
    <property type="term" value="P:microtubule nucleation"/>
    <property type="evidence" value="ECO:0007669"/>
    <property type="project" value="TreeGrafter"/>
</dbReference>
<feature type="compositionally biased region" description="Basic and acidic residues" evidence="8">
    <location>
        <begin position="228"/>
        <end position="238"/>
    </location>
</feature>
<dbReference type="Gene3D" id="6.10.250.1080">
    <property type="match status" value="1"/>
</dbReference>
<feature type="compositionally biased region" description="Low complexity" evidence="8">
    <location>
        <begin position="345"/>
        <end position="359"/>
    </location>
</feature>
<keyword evidence="3" id="KW-0963">Cytoplasm</keyword>
<dbReference type="STRING" id="946122.A0A0C2TTS3"/>
<name>A0A0C2TTS3_AMAMK</name>
<dbReference type="InterPro" id="IPR006964">
    <property type="entry name" value="NUDE_dom"/>
</dbReference>
<evidence type="ECO:0000259" key="9">
    <source>
        <dbReference type="Pfam" id="PF04880"/>
    </source>
</evidence>
<evidence type="ECO:0000256" key="2">
    <source>
        <dbReference type="ARBA" id="ARBA00007429"/>
    </source>
</evidence>
<keyword evidence="6" id="KW-0206">Cytoskeleton</keyword>
<comment type="subcellular location">
    <subcellularLocation>
        <location evidence="1">Cytoplasm</location>
        <location evidence="1">Cytoskeleton</location>
    </subcellularLocation>
</comment>
<dbReference type="GO" id="GO:0005871">
    <property type="term" value="C:kinesin complex"/>
    <property type="evidence" value="ECO:0007669"/>
    <property type="project" value="TreeGrafter"/>
</dbReference>
<keyword evidence="4" id="KW-0493">Microtubule</keyword>
<feature type="region of interest" description="Disordered" evidence="8">
    <location>
        <begin position="421"/>
        <end position="449"/>
    </location>
</feature>
<evidence type="ECO:0000256" key="4">
    <source>
        <dbReference type="ARBA" id="ARBA00022701"/>
    </source>
</evidence>
<feature type="compositionally biased region" description="Low complexity" evidence="8">
    <location>
        <begin position="466"/>
        <end position="500"/>
    </location>
</feature>
<comment type="similarity">
    <text evidence="2">Belongs to the nudE family.</text>
</comment>
<feature type="region of interest" description="Disordered" evidence="8">
    <location>
        <begin position="188"/>
        <end position="238"/>
    </location>
</feature>
<dbReference type="GO" id="GO:0008017">
    <property type="term" value="F:microtubule binding"/>
    <property type="evidence" value="ECO:0007669"/>
    <property type="project" value="InterPro"/>
</dbReference>
<dbReference type="GO" id="GO:0000776">
    <property type="term" value="C:kinetochore"/>
    <property type="evidence" value="ECO:0007669"/>
    <property type="project" value="TreeGrafter"/>
</dbReference>
<dbReference type="AlphaFoldDB" id="A0A0C2TTS3"/>
<feature type="compositionally biased region" description="Low complexity" evidence="8">
    <location>
        <begin position="548"/>
        <end position="563"/>
    </location>
</feature>
<dbReference type="Proteomes" id="UP000054549">
    <property type="component" value="Unassembled WGS sequence"/>
</dbReference>
<dbReference type="InterPro" id="IPR033494">
    <property type="entry name" value="NUDE"/>
</dbReference>
<sequence length="633" mass="69770">MKSVDYCIEYVFDITYGQQVAEMFAETRAELDEFHHASKELEAELENELQRTEKAQQELKIKVARTESEKDEWKSKFLNLQTTHNTTTASLQRELDKLRQEHQHLKVQLRELELGNDDLERNERAVSSSLADMEAKYSKALEEKILLEHELLEKAKLEEENQRLKDELRDANDEISIMKDQISNLANAAEKASLHTPSSSCPQSGQSSSEDLLRMSPPPDLRLSDLSPSKELEPSIERTPKAALVRQSDQATIRLPNKPRVVTAPGAILSTSRYTETTSYSSTAIPKTPTSRIAARNVLTSGTTSTASTASKNKGVQMVSEMRARVRNLEQKIQTRVPRLRMGSITNRTNSTNSMTTPTEGVPVRSPSSSSYASSKVSTAMTSWENLIQRQSIESKRSYESDAEMAKRNLADTSGWVLIMEDSPSPAKGDKARRRTSSPSAPSAYRTPIYSSNVTEASLARSMMNTGLRRPSSRLSGSNLSTSTTSSTLPTPTSRPTTPTFLPIPSGSSHIPGLGLKRSTGPNTPKPYTLKPVRPPTDFFRSTVSSPTRSNSETPSSVSSTKCSSEDEKPLPMLSSASPSRTSKLAMPSNALAQSRIGRPRKSTGDPDLIFKLQMEKRKRAGSNFASKHGVGS</sequence>
<evidence type="ECO:0000313" key="11">
    <source>
        <dbReference type="Proteomes" id="UP000054549"/>
    </source>
</evidence>
<feature type="coiled-coil region" evidence="7">
    <location>
        <begin position="24"/>
        <end position="188"/>
    </location>
</feature>
<dbReference type="GO" id="GO:0000132">
    <property type="term" value="P:establishment of mitotic spindle orientation"/>
    <property type="evidence" value="ECO:0007669"/>
    <property type="project" value="TreeGrafter"/>
</dbReference>
<dbReference type="EMBL" id="KN818223">
    <property type="protein sequence ID" value="KIL70714.1"/>
    <property type="molecule type" value="Genomic_DNA"/>
</dbReference>
<keyword evidence="5 7" id="KW-0175">Coiled coil</keyword>
<feature type="domain" description="NUDE" evidence="9">
    <location>
        <begin position="129"/>
        <end position="256"/>
    </location>
</feature>
<dbReference type="GO" id="GO:0047496">
    <property type="term" value="P:vesicle transport along microtubule"/>
    <property type="evidence" value="ECO:0007669"/>
    <property type="project" value="TreeGrafter"/>
</dbReference>
<accession>A0A0C2TTS3</accession>
<gene>
    <name evidence="10" type="ORF">M378DRAFT_175121</name>
</gene>
<feature type="compositionally biased region" description="Low complexity" evidence="8">
    <location>
        <begin position="197"/>
        <end position="209"/>
    </location>
</feature>
<evidence type="ECO:0000313" key="10">
    <source>
        <dbReference type="EMBL" id="KIL70714.1"/>
    </source>
</evidence>
<dbReference type="OrthoDB" id="5877028at2759"/>
<feature type="region of interest" description="Disordered" evidence="8">
    <location>
        <begin position="345"/>
        <end position="373"/>
    </location>
</feature>
<keyword evidence="11" id="KW-1185">Reference proteome</keyword>
<evidence type="ECO:0000256" key="6">
    <source>
        <dbReference type="ARBA" id="ARBA00023212"/>
    </source>
</evidence>
<dbReference type="Pfam" id="PF04880">
    <property type="entry name" value="NUDE_C"/>
    <property type="match status" value="1"/>
</dbReference>
<dbReference type="PANTHER" id="PTHR10921:SF1">
    <property type="entry name" value="NUCLEAR DISTRIBUTION PROTEIN NUDE HOMOLOG"/>
    <property type="match status" value="1"/>
</dbReference>
<dbReference type="GO" id="GO:0005874">
    <property type="term" value="C:microtubule"/>
    <property type="evidence" value="ECO:0007669"/>
    <property type="project" value="UniProtKB-KW"/>
</dbReference>